<keyword evidence="1" id="KW-1133">Transmembrane helix</keyword>
<name>A0A1X7K8T9_9MICO</name>
<organism evidence="2 3">
    <name type="scientific">Agreia pratensis</name>
    <dbReference type="NCBI Taxonomy" id="150121"/>
    <lineage>
        <taxon>Bacteria</taxon>
        <taxon>Bacillati</taxon>
        <taxon>Actinomycetota</taxon>
        <taxon>Actinomycetes</taxon>
        <taxon>Micrococcales</taxon>
        <taxon>Microbacteriaceae</taxon>
        <taxon>Agreia</taxon>
    </lineage>
</organism>
<sequence>MSSYRERLWPSIWIYLATALVIPASILVLAPVNIVAGVIAAGVLFVGLAGIFIVLAPVIEVKDGMLIAGKARIPVELVGTPSIFRGGAATLQRGQRLDARAWLCLRGWVDPVVKIPLEDPDDPTPYWLVSSRNPEGLTAALSA</sequence>
<keyword evidence="1" id="KW-0812">Transmembrane</keyword>
<evidence type="ECO:0000313" key="3">
    <source>
        <dbReference type="Proteomes" id="UP000193244"/>
    </source>
</evidence>
<protein>
    <recommendedName>
        <fullName evidence="4">DUF3093 domain-containing protein</fullName>
    </recommendedName>
</protein>
<keyword evidence="1" id="KW-0472">Membrane</keyword>
<feature type="transmembrane region" description="Helical" evidence="1">
    <location>
        <begin position="38"/>
        <end position="59"/>
    </location>
</feature>
<accession>A0A1X7K8T9</accession>
<evidence type="ECO:0000313" key="2">
    <source>
        <dbReference type="EMBL" id="SMG37246.1"/>
    </source>
</evidence>
<dbReference type="EMBL" id="FXAY01000003">
    <property type="protein sequence ID" value="SMG37246.1"/>
    <property type="molecule type" value="Genomic_DNA"/>
</dbReference>
<dbReference type="STRING" id="150121.SAMN06296010_2276"/>
<evidence type="ECO:0000256" key="1">
    <source>
        <dbReference type="SAM" id="Phobius"/>
    </source>
</evidence>
<keyword evidence="3" id="KW-1185">Reference proteome</keyword>
<dbReference type="Pfam" id="PF11292">
    <property type="entry name" value="DUF3093"/>
    <property type="match status" value="1"/>
</dbReference>
<proteinExistence type="predicted"/>
<evidence type="ECO:0008006" key="4">
    <source>
        <dbReference type="Google" id="ProtNLM"/>
    </source>
</evidence>
<dbReference type="RefSeq" id="WP_085485996.1">
    <property type="nucleotide sequence ID" value="NZ_FXAY01000003.1"/>
</dbReference>
<gene>
    <name evidence="2" type="ORF">SAMN06296010_2276</name>
</gene>
<reference evidence="3" key="1">
    <citation type="submission" date="2017-04" db="EMBL/GenBank/DDBJ databases">
        <authorList>
            <person name="Varghese N."/>
            <person name="Submissions S."/>
        </authorList>
    </citation>
    <scope>NUCLEOTIDE SEQUENCE [LARGE SCALE GENOMIC DNA]</scope>
    <source>
        <strain evidence="3">VKM Ac-2510</strain>
    </source>
</reference>
<dbReference type="InterPro" id="IPR021443">
    <property type="entry name" value="DUF3093"/>
</dbReference>
<dbReference type="AlphaFoldDB" id="A0A1X7K8T9"/>
<feature type="transmembrane region" description="Helical" evidence="1">
    <location>
        <begin position="12"/>
        <end position="32"/>
    </location>
</feature>
<dbReference type="Proteomes" id="UP000193244">
    <property type="component" value="Unassembled WGS sequence"/>
</dbReference>
<dbReference type="OrthoDB" id="3217020at2"/>